<dbReference type="Gene3D" id="3.30.40.10">
    <property type="entry name" value="Zinc/RING finger domain, C3HC4 (zinc finger)"/>
    <property type="match status" value="1"/>
</dbReference>
<dbReference type="InterPro" id="IPR019787">
    <property type="entry name" value="Znf_PHD-finger"/>
</dbReference>
<keyword evidence="1" id="KW-0479">Metal-binding</keyword>
<feature type="non-terminal residue" evidence="6">
    <location>
        <position position="1"/>
    </location>
</feature>
<protein>
    <recommendedName>
        <fullName evidence="5">PHD-type domain-containing protein</fullName>
    </recommendedName>
</protein>
<dbReference type="SUPFAM" id="SSF57903">
    <property type="entry name" value="FYVE/PHD zinc finger"/>
    <property type="match status" value="1"/>
</dbReference>
<proteinExistence type="predicted"/>
<reference evidence="6" key="1">
    <citation type="submission" date="2015-11" db="EMBL/GenBank/DDBJ databases">
        <title>De novo transcriptome assembly of four potential Pierce s Disease insect vectors from Arizona vineyards.</title>
        <authorList>
            <person name="Tassone E.E."/>
        </authorList>
    </citation>
    <scope>NUCLEOTIDE SEQUENCE</scope>
</reference>
<dbReference type="EMBL" id="GECU01037242">
    <property type="protein sequence ID" value="JAS70464.1"/>
    <property type="molecule type" value="Transcribed_RNA"/>
</dbReference>
<evidence type="ECO:0000313" key="6">
    <source>
        <dbReference type="EMBL" id="JAS70464.1"/>
    </source>
</evidence>
<feature type="domain" description="PHD-type" evidence="5">
    <location>
        <begin position="11"/>
        <end position="64"/>
    </location>
</feature>
<keyword evidence="2" id="KW-0863">Zinc-finger</keyword>
<accession>A0A1B6H773</accession>
<dbReference type="InterPro" id="IPR011011">
    <property type="entry name" value="Znf_FYVE_PHD"/>
</dbReference>
<evidence type="ECO:0000256" key="2">
    <source>
        <dbReference type="ARBA" id="ARBA00022771"/>
    </source>
</evidence>
<feature type="compositionally biased region" description="Basic and acidic residues" evidence="4">
    <location>
        <begin position="170"/>
        <end position="184"/>
    </location>
</feature>
<evidence type="ECO:0000256" key="1">
    <source>
        <dbReference type="ARBA" id="ARBA00022723"/>
    </source>
</evidence>
<gene>
    <name evidence="6" type="ORF">g.26199</name>
</gene>
<sequence length="184" mass="20517">NMASRSKSLKCDACNKIINQKCNKLCCAGNCGTYFHIDCVDLSDDENRIISKYGTLISWTCSGCRQSEVNNVSNANSDAEVNINCCQCSEYIKILTDQIYDLSKNQSKMRKELSFLLSENSKLSSALTNQAEAVGDILLTDNSDNDNTFSYSSIVKKSVKNKIRPSNISDQDKSYRNESLITKD</sequence>
<dbReference type="GO" id="GO:0008270">
    <property type="term" value="F:zinc ion binding"/>
    <property type="evidence" value="ECO:0007669"/>
    <property type="project" value="UniProtKB-KW"/>
</dbReference>
<dbReference type="AlphaFoldDB" id="A0A1B6H773"/>
<feature type="non-terminal residue" evidence="6">
    <location>
        <position position="184"/>
    </location>
</feature>
<evidence type="ECO:0000256" key="4">
    <source>
        <dbReference type="SAM" id="MobiDB-lite"/>
    </source>
</evidence>
<dbReference type="Pfam" id="PF00628">
    <property type="entry name" value="PHD"/>
    <property type="match status" value="1"/>
</dbReference>
<feature type="region of interest" description="Disordered" evidence="4">
    <location>
        <begin position="165"/>
        <end position="184"/>
    </location>
</feature>
<dbReference type="InterPro" id="IPR013083">
    <property type="entry name" value="Znf_RING/FYVE/PHD"/>
</dbReference>
<name>A0A1B6H773_9HEMI</name>
<keyword evidence="3" id="KW-0862">Zinc</keyword>
<organism evidence="6">
    <name type="scientific">Homalodisca liturata</name>
    <dbReference type="NCBI Taxonomy" id="320908"/>
    <lineage>
        <taxon>Eukaryota</taxon>
        <taxon>Metazoa</taxon>
        <taxon>Ecdysozoa</taxon>
        <taxon>Arthropoda</taxon>
        <taxon>Hexapoda</taxon>
        <taxon>Insecta</taxon>
        <taxon>Pterygota</taxon>
        <taxon>Neoptera</taxon>
        <taxon>Paraneoptera</taxon>
        <taxon>Hemiptera</taxon>
        <taxon>Auchenorrhyncha</taxon>
        <taxon>Membracoidea</taxon>
        <taxon>Cicadellidae</taxon>
        <taxon>Cicadellinae</taxon>
        <taxon>Proconiini</taxon>
        <taxon>Homalodisca</taxon>
    </lineage>
</organism>
<evidence type="ECO:0000259" key="5">
    <source>
        <dbReference type="Pfam" id="PF00628"/>
    </source>
</evidence>
<evidence type="ECO:0000256" key="3">
    <source>
        <dbReference type="ARBA" id="ARBA00022833"/>
    </source>
</evidence>